<dbReference type="SUPFAM" id="SSF49879">
    <property type="entry name" value="SMAD/FHA domain"/>
    <property type="match status" value="1"/>
</dbReference>
<proteinExistence type="predicted"/>
<organism evidence="2 3">
    <name type="scientific">Mycena sanguinolenta</name>
    <dbReference type="NCBI Taxonomy" id="230812"/>
    <lineage>
        <taxon>Eukaryota</taxon>
        <taxon>Fungi</taxon>
        <taxon>Dikarya</taxon>
        <taxon>Basidiomycota</taxon>
        <taxon>Agaricomycotina</taxon>
        <taxon>Agaricomycetes</taxon>
        <taxon>Agaricomycetidae</taxon>
        <taxon>Agaricales</taxon>
        <taxon>Marasmiineae</taxon>
        <taxon>Mycenaceae</taxon>
        <taxon>Mycena</taxon>
    </lineage>
</organism>
<dbReference type="Pfam" id="PF00498">
    <property type="entry name" value="FHA"/>
    <property type="match status" value="1"/>
</dbReference>
<evidence type="ECO:0000313" key="3">
    <source>
        <dbReference type="Proteomes" id="UP000623467"/>
    </source>
</evidence>
<dbReference type="EMBL" id="JACAZH010000019">
    <property type="protein sequence ID" value="KAF7346549.1"/>
    <property type="molecule type" value="Genomic_DNA"/>
</dbReference>
<feature type="domain" description="FHA" evidence="1">
    <location>
        <begin position="196"/>
        <end position="259"/>
    </location>
</feature>
<evidence type="ECO:0000259" key="1">
    <source>
        <dbReference type="PROSITE" id="PS50006"/>
    </source>
</evidence>
<keyword evidence="3" id="KW-1185">Reference proteome</keyword>
<dbReference type="Proteomes" id="UP000623467">
    <property type="component" value="Unassembled WGS sequence"/>
</dbReference>
<reference evidence="2" key="1">
    <citation type="submission" date="2020-05" db="EMBL/GenBank/DDBJ databases">
        <title>Mycena genomes resolve the evolution of fungal bioluminescence.</title>
        <authorList>
            <person name="Tsai I.J."/>
        </authorList>
    </citation>
    <scope>NUCLEOTIDE SEQUENCE</scope>
    <source>
        <strain evidence="2">160909Yilan</strain>
    </source>
</reference>
<dbReference type="InterPro" id="IPR050923">
    <property type="entry name" value="Cell_Proc_Reg/RNA_Proc"/>
</dbReference>
<dbReference type="InterPro" id="IPR000253">
    <property type="entry name" value="FHA_dom"/>
</dbReference>
<dbReference type="OrthoDB" id="444265at2759"/>
<protein>
    <submittedName>
        <fullName evidence="2">FHA domain-containing protein</fullName>
    </submittedName>
</protein>
<gene>
    <name evidence="2" type="ORF">MSAN_01883000</name>
</gene>
<dbReference type="InterPro" id="IPR008984">
    <property type="entry name" value="SMAD_FHA_dom_sf"/>
</dbReference>
<evidence type="ECO:0000313" key="2">
    <source>
        <dbReference type="EMBL" id="KAF7346549.1"/>
    </source>
</evidence>
<name>A0A8H6XU93_9AGAR</name>
<dbReference type="Gene3D" id="2.60.200.20">
    <property type="match status" value="1"/>
</dbReference>
<sequence>MLPNHRSPRSCLFRATSELSNLLLNIFCCSSCLEGGRPLLHTGTAILATDMNTVVEAEDAMTMKEIAVVSTRTEDTLQDMAVKAETIDAEVGANIPSATANKNVQRTGRDTIKEGREKAPETEILALDASKAKPDYKPSGLLAAETNTVRAVNGDSTVLKYNEPPEARKPILGWRLYVFKGSEQVELLHIHRQSAYLFGRDRLVADVALDHPSCSKQHAVIQYRFIQQKDEFGVSKGAIKPFIIDLESTNGTHVNDEAIPVSRYYELKASDGKSFIPQLAHPSEPLAVIKFGQSTREYVLLHEEAA</sequence>
<comment type="caution">
    <text evidence="2">The sequence shown here is derived from an EMBL/GenBank/DDBJ whole genome shotgun (WGS) entry which is preliminary data.</text>
</comment>
<dbReference type="PANTHER" id="PTHR23308">
    <property type="entry name" value="NUCLEAR INHIBITOR OF PROTEIN PHOSPHATASE-1"/>
    <property type="match status" value="1"/>
</dbReference>
<accession>A0A8H6XU93</accession>
<dbReference type="AlphaFoldDB" id="A0A8H6XU93"/>
<dbReference type="SMART" id="SM00240">
    <property type="entry name" value="FHA"/>
    <property type="match status" value="1"/>
</dbReference>
<dbReference type="PROSITE" id="PS50006">
    <property type="entry name" value="FHA_DOMAIN"/>
    <property type="match status" value="1"/>
</dbReference>